<keyword evidence="3" id="KW-1185">Reference proteome</keyword>
<proteinExistence type="predicted"/>
<accession>A0AAD3XEL0</accession>
<protein>
    <submittedName>
        <fullName evidence="2">Uncharacterized protein</fullName>
    </submittedName>
</protein>
<feature type="compositionally biased region" description="Polar residues" evidence="1">
    <location>
        <begin position="110"/>
        <end position="127"/>
    </location>
</feature>
<dbReference type="Proteomes" id="UP001279734">
    <property type="component" value="Unassembled WGS sequence"/>
</dbReference>
<evidence type="ECO:0000313" key="3">
    <source>
        <dbReference type="Proteomes" id="UP001279734"/>
    </source>
</evidence>
<gene>
    <name evidence="2" type="ORF">Nepgr_004073</name>
</gene>
<reference evidence="2" key="1">
    <citation type="submission" date="2023-05" db="EMBL/GenBank/DDBJ databases">
        <title>Nepenthes gracilis genome sequencing.</title>
        <authorList>
            <person name="Fukushima K."/>
        </authorList>
    </citation>
    <scope>NUCLEOTIDE SEQUENCE</scope>
    <source>
        <strain evidence="2">SING2019-196</strain>
    </source>
</reference>
<comment type="caution">
    <text evidence="2">The sequence shown here is derived from an EMBL/GenBank/DDBJ whole genome shotgun (WGS) entry which is preliminary data.</text>
</comment>
<name>A0AAD3XEL0_NEPGR</name>
<feature type="region of interest" description="Disordered" evidence="1">
    <location>
        <begin position="41"/>
        <end position="127"/>
    </location>
</feature>
<organism evidence="2 3">
    <name type="scientific">Nepenthes gracilis</name>
    <name type="common">Slender pitcher plant</name>
    <dbReference type="NCBI Taxonomy" id="150966"/>
    <lineage>
        <taxon>Eukaryota</taxon>
        <taxon>Viridiplantae</taxon>
        <taxon>Streptophyta</taxon>
        <taxon>Embryophyta</taxon>
        <taxon>Tracheophyta</taxon>
        <taxon>Spermatophyta</taxon>
        <taxon>Magnoliopsida</taxon>
        <taxon>eudicotyledons</taxon>
        <taxon>Gunneridae</taxon>
        <taxon>Pentapetalae</taxon>
        <taxon>Caryophyllales</taxon>
        <taxon>Nepenthaceae</taxon>
        <taxon>Nepenthes</taxon>
    </lineage>
</organism>
<evidence type="ECO:0000256" key="1">
    <source>
        <dbReference type="SAM" id="MobiDB-lite"/>
    </source>
</evidence>
<sequence>MASECKEQTAAKSHQRRKVAIANKLPLPALGASSNYYIKTKIAKDPRGTPRIPPNRATGKSHHTHPKYQDRIQPKKGTPQGCRPNITSKDANILGPRHMEATNAHKPHNQQRWEPQCNVKSITGASG</sequence>
<dbReference type="AlphaFoldDB" id="A0AAD3XEL0"/>
<dbReference type="EMBL" id="BSYO01000003">
    <property type="protein sequence ID" value="GMH02234.1"/>
    <property type="molecule type" value="Genomic_DNA"/>
</dbReference>
<evidence type="ECO:0000313" key="2">
    <source>
        <dbReference type="EMBL" id="GMH02234.1"/>
    </source>
</evidence>